<dbReference type="PANTHER" id="PTHR45786">
    <property type="entry name" value="DNA BINDING PROTEIN-LIKE"/>
    <property type="match status" value="1"/>
</dbReference>
<feature type="compositionally biased region" description="Basic and acidic residues" evidence="1">
    <location>
        <begin position="348"/>
        <end position="358"/>
    </location>
</feature>
<evidence type="ECO:0000313" key="2">
    <source>
        <dbReference type="EMBL" id="KAG2627847.1"/>
    </source>
</evidence>
<evidence type="ECO:0000313" key="3">
    <source>
        <dbReference type="Proteomes" id="UP000823388"/>
    </source>
</evidence>
<comment type="caution">
    <text evidence="2">The sequence shown here is derived from an EMBL/GenBank/DDBJ whole genome shotgun (WGS) entry which is preliminary data.</text>
</comment>
<feature type="compositionally biased region" description="Polar residues" evidence="1">
    <location>
        <begin position="337"/>
        <end position="346"/>
    </location>
</feature>
<dbReference type="PANTHER" id="PTHR45786:SF75">
    <property type="entry name" value="ATP-DEPENDENT DNA HELICASE"/>
    <property type="match status" value="1"/>
</dbReference>
<feature type="region of interest" description="Disordered" evidence="1">
    <location>
        <begin position="330"/>
        <end position="386"/>
    </location>
</feature>
<evidence type="ECO:0008006" key="4">
    <source>
        <dbReference type="Google" id="ProtNLM"/>
    </source>
</evidence>
<sequence>MELILQFKVQLHRLKHRQEKSVQIMMLSLHPPTKQNRAGIWEPDEPNIAFEDQEDLECYQPDVQYADIHEDEGDLLERDRDAHLLTRRDSNRSGNTHEYQHVYRDLPKAHHVLRKVHDCEYCGALKFPGEGPGFCCRQGKVNICIPDIPNELRILFTSQTERDALYFRNNIRYFNSHFAFTSFGASVDRHLANASGTRVYAFKVHGQIYHKLDQLVHGANGPRHMQLYFYDTDENMTHRMKRSPHLDANVIRKVAAIWVEGSDQQRRFERSILIYGAEGRSHYIRAYHGCYDPLAYPVLYPSGETGWEDKKILLEVAPMKRFPRKKRNYTRRKKTVVENSRPNTEDSVLGHDLEARECDGDDGAGMDDDPGGDMDDATGGNGEQRGSRFHVSAREYYCYLLQIRAGVFVIFFHGGRLF</sequence>
<dbReference type="Proteomes" id="UP000823388">
    <property type="component" value="Chromosome 3K"/>
</dbReference>
<reference evidence="2" key="1">
    <citation type="submission" date="2020-05" db="EMBL/GenBank/DDBJ databases">
        <title>WGS assembly of Panicum virgatum.</title>
        <authorList>
            <person name="Lovell J.T."/>
            <person name="Jenkins J."/>
            <person name="Shu S."/>
            <person name="Juenger T.E."/>
            <person name="Schmutz J."/>
        </authorList>
    </citation>
    <scope>NUCLEOTIDE SEQUENCE</scope>
    <source>
        <strain evidence="2">AP13</strain>
    </source>
</reference>
<accession>A0A8T0V070</accession>
<proteinExistence type="predicted"/>
<keyword evidence="3" id="KW-1185">Reference proteome</keyword>
<gene>
    <name evidence="2" type="ORF">PVAP13_3KG264263</name>
</gene>
<dbReference type="AlphaFoldDB" id="A0A8T0V070"/>
<dbReference type="EMBL" id="CM029041">
    <property type="protein sequence ID" value="KAG2627847.1"/>
    <property type="molecule type" value="Genomic_DNA"/>
</dbReference>
<evidence type="ECO:0000256" key="1">
    <source>
        <dbReference type="SAM" id="MobiDB-lite"/>
    </source>
</evidence>
<name>A0A8T0V070_PANVG</name>
<protein>
    <recommendedName>
        <fullName evidence="4">Helitron helicase-like domain-containing protein</fullName>
    </recommendedName>
</protein>
<feature type="compositionally biased region" description="Acidic residues" evidence="1">
    <location>
        <begin position="359"/>
        <end position="376"/>
    </location>
</feature>
<organism evidence="2 3">
    <name type="scientific">Panicum virgatum</name>
    <name type="common">Blackwell switchgrass</name>
    <dbReference type="NCBI Taxonomy" id="38727"/>
    <lineage>
        <taxon>Eukaryota</taxon>
        <taxon>Viridiplantae</taxon>
        <taxon>Streptophyta</taxon>
        <taxon>Embryophyta</taxon>
        <taxon>Tracheophyta</taxon>
        <taxon>Spermatophyta</taxon>
        <taxon>Magnoliopsida</taxon>
        <taxon>Liliopsida</taxon>
        <taxon>Poales</taxon>
        <taxon>Poaceae</taxon>
        <taxon>PACMAD clade</taxon>
        <taxon>Panicoideae</taxon>
        <taxon>Panicodae</taxon>
        <taxon>Paniceae</taxon>
        <taxon>Panicinae</taxon>
        <taxon>Panicum</taxon>
        <taxon>Panicum sect. Hiantes</taxon>
    </lineage>
</organism>